<dbReference type="Pfam" id="PF01381">
    <property type="entry name" value="HTH_3"/>
    <property type="match status" value="1"/>
</dbReference>
<dbReference type="Proteomes" id="UP001261871">
    <property type="component" value="Unassembled WGS sequence"/>
</dbReference>
<feature type="domain" description="HTH cro/C1-type" evidence="1">
    <location>
        <begin position="9"/>
        <end position="64"/>
    </location>
</feature>
<dbReference type="SMART" id="SM00530">
    <property type="entry name" value="HTH_XRE"/>
    <property type="match status" value="1"/>
</dbReference>
<accession>A0ABU1RX50</accession>
<dbReference type="RefSeq" id="WP_310002675.1">
    <property type="nucleotide sequence ID" value="NZ_JAVDTX010000001.1"/>
</dbReference>
<evidence type="ECO:0000313" key="2">
    <source>
        <dbReference type="EMBL" id="MDR6843348.1"/>
    </source>
</evidence>
<dbReference type="SUPFAM" id="SSF47413">
    <property type="entry name" value="lambda repressor-like DNA-binding domains"/>
    <property type="match status" value="1"/>
</dbReference>
<evidence type="ECO:0000259" key="1">
    <source>
        <dbReference type="PROSITE" id="PS50943"/>
    </source>
</evidence>
<protein>
    <submittedName>
        <fullName evidence="2">Transcriptional regulator with XRE-family HTH domain</fullName>
    </submittedName>
</protein>
<dbReference type="Gene3D" id="1.10.260.40">
    <property type="entry name" value="lambda repressor-like DNA-binding domains"/>
    <property type="match status" value="1"/>
</dbReference>
<dbReference type="InterPro" id="IPR010982">
    <property type="entry name" value="Lambda_DNA-bd_dom_sf"/>
</dbReference>
<organism evidence="2 3">
    <name type="scientific">Flavobacterium granuli</name>
    <dbReference type="NCBI Taxonomy" id="280093"/>
    <lineage>
        <taxon>Bacteria</taxon>
        <taxon>Pseudomonadati</taxon>
        <taxon>Bacteroidota</taxon>
        <taxon>Flavobacteriia</taxon>
        <taxon>Flavobacteriales</taxon>
        <taxon>Flavobacteriaceae</taxon>
        <taxon>Flavobacterium</taxon>
    </lineage>
</organism>
<proteinExistence type="predicted"/>
<reference evidence="2 3" key="1">
    <citation type="submission" date="2023-07" db="EMBL/GenBank/DDBJ databases">
        <title>Sorghum-associated microbial communities from plants grown in Nebraska, USA.</title>
        <authorList>
            <person name="Schachtman D."/>
        </authorList>
    </citation>
    <scope>NUCLEOTIDE SEQUENCE [LARGE SCALE GENOMIC DNA]</scope>
    <source>
        <strain evidence="2 3">BE124</strain>
    </source>
</reference>
<name>A0ABU1RX50_9FLAO</name>
<dbReference type="PROSITE" id="PS50943">
    <property type="entry name" value="HTH_CROC1"/>
    <property type="match status" value="1"/>
</dbReference>
<keyword evidence="3" id="KW-1185">Reference proteome</keyword>
<dbReference type="InterPro" id="IPR001387">
    <property type="entry name" value="Cro/C1-type_HTH"/>
</dbReference>
<sequence length="114" mass="13042">MGATTGLVMKGLREKYGYTQDKVADYLGMKNREMISFYENEEREVPLEVLEKLSDLFGVELDVFFVDNVDEALAEVVFAFRKDDFDGDDMENMAAFGKIVKNYLKINNLYGNGK</sequence>
<dbReference type="CDD" id="cd00093">
    <property type="entry name" value="HTH_XRE"/>
    <property type="match status" value="1"/>
</dbReference>
<dbReference type="EMBL" id="JAVDTX010000001">
    <property type="protein sequence ID" value="MDR6843348.1"/>
    <property type="molecule type" value="Genomic_DNA"/>
</dbReference>
<comment type="caution">
    <text evidence="2">The sequence shown here is derived from an EMBL/GenBank/DDBJ whole genome shotgun (WGS) entry which is preliminary data.</text>
</comment>
<evidence type="ECO:0000313" key="3">
    <source>
        <dbReference type="Proteomes" id="UP001261871"/>
    </source>
</evidence>
<gene>
    <name evidence="2" type="ORF">J2W95_000028</name>
</gene>